<evidence type="ECO:0000259" key="1">
    <source>
        <dbReference type="SMART" id="SM00507"/>
    </source>
</evidence>
<dbReference type="RefSeq" id="WP_143117101.1">
    <property type="nucleotide sequence ID" value="NZ_FNOW01000088.1"/>
</dbReference>
<dbReference type="Gene3D" id="1.10.30.50">
    <property type="match status" value="1"/>
</dbReference>
<dbReference type="InterPro" id="IPR025938">
    <property type="entry name" value="RRXRR_dom"/>
</dbReference>
<organism evidence="2 3">
    <name type="scientific">Allochromatium warmingii</name>
    <name type="common">Chromatium warmingii</name>
    <dbReference type="NCBI Taxonomy" id="61595"/>
    <lineage>
        <taxon>Bacteria</taxon>
        <taxon>Pseudomonadati</taxon>
        <taxon>Pseudomonadota</taxon>
        <taxon>Gammaproteobacteria</taxon>
        <taxon>Chromatiales</taxon>
        <taxon>Chromatiaceae</taxon>
        <taxon>Allochromatium</taxon>
    </lineage>
</organism>
<dbReference type="EMBL" id="FNOW01000088">
    <property type="protein sequence ID" value="SDY49691.1"/>
    <property type="molecule type" value="Genomic_DNA"/>
</dbReference>
<evidence type="ECO:0000313" key="2">
    <source>
        <dbReference type="EMBL" id="SDY49691.1"/>
    </source>
</evidence>
<feature type="domain" description="HNH nuclease" evidence="1">
    <location>
        <begin position="184"/>
        <end position="235"/>
    </location>
</feature>
<dbReference type="Pfam" id="PF01844">
    <property type="entry name" value="HNH"/>
    <property type="match status" value="1"/>
</dbReference>
<protein>
    <submittedName>
        <fullName evidence="2">HNH endonuclease</fullName>
    </submittedName>
</protein>
<name>A0A1H3KC01_ALLWA</name>
<dbReference type="SMART" id="SM00507">
    <property type="entry name" value="HNHc"/>
    <property type="match status" value="1"/>
</dbReference>
<dbReference type="AlphaFoldDB" id="A0A1H3KC01"/>
<dbReference type="InterPro" id="IPR047693">
    <property type="entry name" value="RNA-guided_IscB-like"/>
</dbReference>
<dbReference type="PANTHER" id="PTHR33877:SF2">
    <property type="entry name" value="OS07G0170200 PROTEIN"/>
    <property type="match status" value="1"/>
</dbReference>
<dbReference type="GO" id="GO:0008270">
    <property type="term" value="F:zinc ion binding"/>
    <property type="evidence" value="ECO:0007669"/>
    <property type="project" value="InterPro"/>
</dbReference>
<accession>A0A1H3KC01</accession>
<dbReference type="InterPro" id="IPR002711">
    <property type="entry name" value="HNH"/>
</dbReference>
<dbReference type="OrthoDB" id="9802901at2"/>
<keyword evidence="2" id="KW-0255">Endonuclease</keyword>
<proteinExistence type="predicted"/>
<dbReference type="GO" id="GO:0004519">
    <property type="term" value="F:endonuclease activity"/>
    <property type="evidence" value="ECO:0007669"/>
    <property type="project" value="UniProtKB-KW"/>
</dbReference>
<dbReference type="GO" id="GO:0003676">
    <property type="term" value="F:nucleic acid binding"/>
    <property type="evidence" value="ECO:0007669"/>
    <property type="project" value="InterPro"/>
</dbReference>
<dbReference type="PANTHER" id="PTHR33877">
    <property type="entry name" value="SLL1193 PROTEIN"/>
    <property type="match status" value="1"/>
</dbReference>
<keyword evidence="2" id="KW-0378">Hydrolase</keyword>
<evidence type="ECO:0000313" key="3">
    <source>
        <dbReference type="Proteomes" id="UP000198672"/>
    </source>
</evidence>
<keyword evidence="2" id="KW-0540">Nuclease</keyword>
<sequence length="338" mass="37767">MNTNFVFVLDTDRRPLSPCHPARARELLRTGKAALLRRFPLTIILNRAVPDASPAPCQIKLDPGSKTTGIALVQGEKVVWGGELQHRGALIRKKLASRRASRRLRRSRLRYRAPRFLNRTRATGWLAPSLQHRIETTMTWVNRLMRFAPVGELTQELVRFDMQKMNNPEIRGTEYQQGELLGFEVREYLLEKWGRTCAYCGAKGVPLEVEHIHPRSKGGSDRVSNLTLACTKCNQKKGNRPVAEFLAKKPDLLKKILAKAKAPLRDAAAVNATRWALFQRLKATGLPVTVGTGGQTKFNRKQLGWDKAHWLDAAAVGAIGSLVLATDRPLHIVAKGQG</sequence>
<dbReference type="Pfam" id="PF14239">
    <property type="entry name" value="RRXRR"/>
    <property type="match status" value="1"/>
</dbReference>
<dbReference type="CDD" id="cd00085">
    <property type="entry name" value="HNHc"/>
    <property type="match status" value="1"/>
</dbReference>
<dbReference type="STRING" id="61595.SAMN05421644_1881"/>
<dbReference type="InterPro" id="IPR003615">
    <property type="entry name" value="HNH_nuc"/>
</dbReference>
<keyword evidence="3" id="KW-1185">Reference proteome</keyword>
<dbReference type="NCBIfam" id="NF040563">
    <property type="entry name" value="guided_IscB"/>
    <property type="match status" value="1"/>
</dbReference>
<reference evidence="3" key="1">
    <citation type="submission" date="2016-10" db="EMBL/GenBank/DDBJ databases">
        <authorList>
            <person name="Varghese N."/>
            <person name="Submissions S."/>
        </authorList>
    </citation>
    <scope>NUCLEOTIDE SEQUENCE [LARGE SCALE GENOMIC DNA]</scope>
    <source>
        <strain evidence="3">DSM 173</strain>
    </source>
</reference>
<dbReference type="Proteomes" id="UP000198672">
    <property type="component" value="Unassembled WGS sequence"/>
</dbReference>
<dbReference type="InterPro" id="IPR052892">
    <property type="entry name" value="NA-targeting_endonuclease"/>
</dbReference>
<feature type="non-terminal residue" evidence="2">
    <location>
        <position position="338"/>
    </location>
</feature>
<gene>
    <name evidence="2" type="ORF">SAMN05421644_1881</name>
</gene>